<dbReference type="Pfam" id="PF15051">
    <property type="entry name" value="FAM198"/>
    <property type="match status" value="1"/>
</dbReference>
<comment type="subcellular location">
    <subcellularLocation>
        <location evidence="1">Endomembrane system</location>
    </subcellularLocation>
    <subcellularLocation>
        <location evidence="2">Golgi apparatus</location>
    </subcellularLocation>
</comment>
<proteinExistence type="inferred from homology"/>
<dbReference type="InterPro" id="IPR029207">
    <property type="entry name" value="FAM198"/>
</dbReference>
<dbReference type="AlphaFoldDB" id="A0AAD8ZBE5"/>
<evidence type="ECO:0000313" key="7">
    <source>
        <dbReference type="EMBL" id="KAK1795129.1"/>
    </source>
</evidence>
<evidence type="ECO:0000256" key="5">
    <source>
        <dbReference type="ARBA" id="ARBA00023136"/>
    </source>
</evidence>
<keyword evidence="8" id="KW-1185">Reference proteome</keyword>
<keyword evidence="4" id="KW-0333">Golgi apparatus</keyword>
<evidence type="ECO:0000313" key="8">
    <source>
        <dbReference type="Proteomes" id="UP001239994"/>
    </source>
</evidence>
<dbReference type="PANTHER" id="PTHR15905:SF5">
    <property type="entry name" value="GOLGI-ASSOCIATED KINASE 1A"/>
    <property type="match status" value="1"/>
</dbReference>
<organism evidence="7 8">
    <name type="scientific">Electrophorus voltai</name>
    <dbReference type="NCBI Taxonomy" id="2609070"/>
    <lineage>
        <taxon>Eukaryota</taxon>
        <taxon>Metazoa</taxon>
        <taxon>Chordata</taxon>
        <taxon>Craniata</taxon>
        <taxon>Vertebrata</taxon>
        <taxon>Euteleostomi</taxon>
        <taxon>Actinopterygii</taxon>
        <taxon>Neopterygii</taxon>
        <taxon>Teleostei</taxon>
        <taxon>Ostariophysi</taxon>
        <taxon>Gymnotiformes</taxon>
        <taxon>Gymnotoidei</taxon>
        <taxon>Gymnotidae</taxon>
        <taxon>Electrophorus</taxon>
    </lineage>
</organism>
<accession>A0AAD8ZBE5</accession>
<evidence type="ECO:0000256" key="4">
    <source>
        <dbReference type="ARBA" id="ARBA00023034"/>
    </source>
</evidence>
<evidence type="ECO:0008006" key="9">
    <source>
        <dbReference type="Google" id="ProtNLM"/>
    </source>
</evidence>
<sequence>MFLCSVWQSLRPGLKLRVKRRYIVAFLSLLTVSAVMINTRSPSPSEERSVPPKGPQHKQATGLKVTDSILPLHRLPPHGRSGAWKLSEMKDPAKPLPLEGRHHQHRGNKVQERVQRAIQKHLKNNVKRTFTKPKQGVYLGKNKHLPQMFKASAKGRQNNKQGNGKVLSNDIHHLLSSHVQTVLQSASMQSLQPDMRPCRHKCSPDGPKPERLLGKAGAQQPLELKHASGETNTHERKAEPAKKERHHFTSKNINIVSGAEADGRDFMTGWCETLHDKNFRENWRQTRAESLPWFSRDDVEKMDMLATGTVLSKARLPGHGQVLQVGLGSCSDCALPLGGNHSRLCETGNCALIKRTSDWFEVLAFHLDRVLGLNRSLPAVLRTFHSDLLPYKYTSGSLRPVVWWDPDIQHLADDDNDQKSFSLTWPQYQTLLKTRCGIQMPLNSSACVGVHHSEWGRLALFDFLLQVHDRLDRYCCGFHPDPADLCVENLLNVQCSNPQHLMLVHILVRRADPSRLVFIDNAGRPRHPQDDLNFRLLEGIDEFPARALQVLRSGCLEQLLLHSLSADKALWESRGGAAGLRTTIHNLQHRANALLQHIRGRSGEQE</sequence>
<feature type="compositionally biased region" description="Basic and acidic residues" evidence="6">
    <location>
        <begin position="223"/>
        <end position="242"/>
    </location>
</feature>
<protein>
    <recommendedName>
        <fullName evidence="9">Golgi associated kinase 1A</fullName>
    </recommendedName>
</protein>
<evidence type="ECO:0000256" key="1">
    <source>
        <dbReference type="ARBA" id="ARBA00004308"/>
    </source>
</evidence>
<feature type="region of interest" description="Disordered" evidence="6">
    <location>
        <begin position="187"/>
        <end position="246"/>
    </location>
</feature>
<evidence type="ECO:0000256" key="6">
    <source>
        <dbReference type="SAM" id="MobiDB-lite"/>
    </source>
</evidence>
<name>A0AAD8ZBE5_9TELE</name>
<reference evidence="7" key="1">
    <citation type="submission" date="2023-03" db="EMBL/GenBank/DDBJ databases">
        <title>Electrophorus voltai genome.</title>
        <authorList>
            <person name="Bian C."/>
        </authorList>
    </citation>
    <scope>NUCLEOTIDE SEQUENCE</scope>
    <source>
        <strain evidence="7">CB-2022</strain>
        <tissue evidence="7">Muscle</tissue>
    </source>
</reference>
<gene>
    <name evidence="7" type="ORF">P4O66_010309</name>
</gene>
<comment type="similarity">
    <text evidence="3">Belongs to the GASK family.</text>
</comment>
<feature type="region of interest" description="Disordered" evidence="6">
    <location>
        <begin position="40"/>
        <end position="62"/>
    </location>
</feature>
<evidence type="ECO:0000256" key="2">
    <source>
        <dbReference type="ARBA" id="ARBA00004555"/>
    </source>
</evidence>
<dbReference type="EMBL" id="JAROKS010000016">
    <property type="protein sequence ID" value="KAK1795129.1"/>
    <property type="molecule type" value="Genomic_DNA"/>
</dbReference>
<dbReference type="Proteomes" id="UP001239994">
    <property type="component" value="Unassembled WGS sequence"/>
</dbReference>
<comment type="caution">
    <text evidence="7">The sequence shown here is derived from an EMBL/GenBank/DDBJ whole genome shotgun (WGS) entry which is preliminary data.</text>
</comment>
<evidence type="ECO:0000256" key="3">
    <source>
        <dbReference type="ARBA" id="ARBA00007691"/>
    </source>
</evidence>
<dbReference type="GO" id="GO:0005794">
    <property type="term" value="C:Golgi apparatus"/>
    <property type="evidence" value="ECO:0007669"/>
    <property type="project" value="UniProtKB-SubCell"/>
</dbReference>
<keyword evidence="5" id="KW-0472">Membrane</keyword>
<dbReference type="PANTHER" id="PTHR15905">
    <property type="entry name" value="GOLGI-ASSOCIATED KINASE 1B-RELATED"/>
    <property type="match status" value="1"/>
</dbReference>